<dbReference type="RefSeq" id="XP_016501132.1">
    <property type="nucleotide sequence ID" value="XM_016645646.1"/>
</dbReference>
<keyword evidence="2" id="KW-1185">Reference proteome</keyword>
<reference evidence="2" key="1">
    <citation type="journal article" date="2014" name="Nat. Commun.">
        <title>The tobacco genome sequence and its comparison with those of tomato and potato.</title>
        <authorList>
            <person name="Sierro N."/>
            <person name="Battey J.N."/>
            <person name="Ouadi S."/>
            <person name="Bakaher N."/>
            <person name="Bovet L."/>
            <person name="Willig A."/>
            <person name="Goepfert S."/>
            <person name="Peitsch M.C."/>
            <person name="Ivanov N.V."/>
        </authorList>
    </citation>
    <scope>NUCLEOTIDE SEQUENCE [LARGE SCALE GENOMIC DNA]</scope>
</reference>
<evidence type="ECO:0000313" key="5">
    <source>
        <dbReference type="RefSeq" id="XP_016501135.1"/>
    </source>
</evidence>
<proteinExistence type="predicted"/>
<organism evidence="5">
    <name type="scientific">Nicotiana tabacum</name>
    <name type="common">Common tobacco</name>
    <dbReference type="NCBI Taxonomy" id="4097"/>
    <lineage>
        <taxon>Eukaryota</taxon>
        <taxon>Viridiplantae</taxon>
        <taxon>Streptophyta</taxon>
        <taxon>Embryophyta</taxon>
        <taxon>Tracheophyta</taxon>
        <taxon>Spermatophyta</taxon>
        <taxon>Magnoliopsida</taxon>
        <taxon>eudicotyledons</taxon>
        <taxon>Gunneridae</taxon>
        <taxon>Pentapetalae</taxon>
        <taxon>asterids</taxon>
        <taxon>lamiids</taxon>
        <taxon>Solanales</taxon>
        <taxon>Solanaceae</taxon>
        <taxon>Nicotianoideae</taxon>
        <taxon>Nicotianeae</taxon>
        <taxon>Nicotiana</taxon>
    </lineage>
</organism>
<evidence type="ECO:0000256" key="1">
    <source>
        <dbReference type="SAM" id="MobiDB-lite"/>
    </source>
</evidence>
<feature type="compositionally biased region" description="Low complexity" evidence="1">
    <location>
        <begin position="175"/>
        <end position="185"/>
    </location>
</feature>
<gene>
    <name evidence="3 4 5" type="primary">LOC107819531</name>
</gene>
<name>A0A1S4CIV5_TOBAC</name>
<feature type="compositionally biased region" description="Polar residues" evidence="1">
    <location>
        <begin position="17"/>
        <end position="26"/>
    </location>
</feature>
<dbReference type="Proteomes" id="UP000790787">
    <property type="component" value="Chromosome 6"/>
</dbReference>
<dbReference type="OrthoDB" id="1434255at2759"/>
<protein>
    <submittedName>
        <fullName evidence="3 4">Mucin-1 isoform X1</fullName>
    </submittedName>
</protein>
<feature type="region of interest" description="Disordered" evidence="1">
    <location>
        <begin position="1"/>
        <end position="41"/>
    </location>
</feature>
<evidence type="ECO:0000313" key="4">
    <source>
        <dbReference type="RefSeq" id="XP_016501133.1"/>
    </source>
</evidence>
<reference evidence="3 4" key="2">
    <citation type="submission" date="2025-08" db="UniProtKB">
        <authorList>
            <consortium name="RefSeq"/>
        </authorList>
    </citation>
    <scope>IDENTIFICATION</scope>
</reference>
<dbReference type="KEGG" id="nta:107819531"/>
<dbReference type="RefSeq" id="XP_016501135.1">
    <property type="nucleotide sequence ID" value="XM_016645649.1"/>
</dbReference>
<feature type="region of interest" description="Disordered" evidence="1">
    <location>
        <begin position="104"/>
        <end position="185"/>
    </location>
</feature>
<sequence length="294" mass="31578">MESKGKEKIKSKKKKQSVPTFSTMPNMSHPLPHPPQSTSLSSTMFTIPAPSNNSVQYYSMPAKGGQSNTVFNFVPTSFIPLSSPGFHGGSPAVVPSVFYGSQHTDSPAVSPPGFHGSQHTGSPAAAPPSFHGSQHTGSPAAAPPSFHGSQHTGLPAVEPPSFHGSQHDGASFVAPSSSSPSSSSIPSISRLDIGFSRPATSSAASAPSHRCRFLPSFQATHLVTDSMKPFYHEPWTSWGKIPYSIREQMWNQFRTRCTWHPQHQNAINSIFEKKAAIRIKDTMCAARNSGKMPE</sequence>
<dbReference type="GeneID" id="107819531"/>
<evidence type="ECO:0000313" key="3">
    <source>
        <dbReference type="RefSeq" id="XP_016501132.1"/>
    </source>
</evidence>
<dbReference type="RefSeq" id="XP_016501133.1">
    <property type="nucleotide sequence ID" value="XM_016645647.1"/>
</dbReference>
<dbReference type="PaxDb" id="4097-A0A1S4CIV5"/>
<evidence type="ECO:0000313" key="2">
    <source>
        <dbReference type="Proteomes" id="UP000790787"/>
    </source>
</evidence>
<dbReference type="AlphaFoldDB" id="A0A1S4CIV5"/>
<accession>A0A1S4CIV5</accession>